<feature type="transmembrane region" description="Helical" evidence="1">
    <location>
        <begin position="241"/>
        <end position="263"/>
    </location>
</feature>
<name>A0A9P1J1C7_9PELO</name>
<feature type="transmembrane region" description="Helical" evidence="1">
    <location>
        <begin position="183"/>
        <end position="209"/>
    </location>
</feature>
<dbReference type="Proteomes" id="UP001152747">
    <property type="component" value="Unassembled WGS sequence"/>
</dbReference>
<feature type="transmembrane region" description="Helical" evidence="1">
    <location>
        <begin position="139"/>
        <end position="163"/>
    </location>
</feature>
<evidence type="ECO:0000256" key="1">
    <source>
        <dbReference type="SAM" id="Phobius"/>
    </source>
</evidence>
<reference evidence="2" key="1">
    <citation type="submission" date="2022-11" db="EMBL/GenBank/DDBJ databases">
        <authorList>
            <person name="Kikuchi T."/>
        </authorList>
    </citation>
    <scope>NUCLEOTIDE SEQUENCE</scope>
    <source>
        <strain evidence="2">PS1010</strain>
    </source>
</reference>
<dbReference type="PANTHER" id="PTHR31748:SF12">
    <property type="entry name" value="SERPENTINE RECEPTOR, CLASS V"/>
    <property type="match status" value="1"/>
</dbReference>
<dbReference type="InterPro" id="IPR019426">
    <property type="entry name" value="7TM_GPCR_serpentine_rcpt_Srv"/>
</dbReference>
<gene>
    <name evidence="2" type="ORF">CAMP_LOCUS17408</name>
</gene>
<accession>A0A9P1J1C7</accession>
<feature type="transmembrane region" description="Helical" evidence="1">
    <location>
        <begin position="275"/>
        <end position="296"/>
    </location>
</feature>
<dbReference type="SUPFAM" id="SSF81321">
    <property type="entry name" value="Family A G protein-coupled receptor-like"/>
    <property type="match status" value="1"/>
</dbReference>
<proteinExistence type="predicted"/>
<keyword evidence="1" id="KW-0472">Membrane</keyword>
<keyword evidence="1" id="KW-1133">Transmembrane helix</keyword>
<feature type="transmembrane region" description="Helical" evidence="1">
    <location>
        <begin position="53"/>
        <end position="72"/>
    </location>
</feature>
<feature type="transmembrane region" description="Helical" evidence="1">
    <location>
        <begin position="92"/>
        <end position="118"/>
    </location>
</feature>
<keyword evidence="1" id="KW-0812">Transmembrane</keyword>
<sequence length="348" mass="39917">MVTNTTLPFWFDHVEGVVSYTFMIATFITIPVGLLEIFILINLRNTTYKGMFYQIFIIGLTVDMISLLNNYFGCVFPAKGYFTDLYLSQGVLVGKIYLVVAWTSRGIQGCTVVALALNRATAVCLPIKHKRIWHSKYSPLIHVFQIGIGACVGLSLFSQSFHWKVENDGLYVQFDNLTFRSHFFIAANIIESFFVALIIIINITMLMYFKKKYRMRTISLAKGSAHNHKIISEKQRQENNLTIVAVLTCGAEIAYYIYVIYVFGINTNVPTRVFYMWYDIINDIYCGLSCWLLIIYSRSMRSHVLRILRFPNRGCLQLSPSEHHPSSATNPEILKKSSIRRMDLPTPC</sequence>
<protein>
    <submittedName>
        <fullName evidence="2">Uncharacterized protein</fullName>
    </submittedName>
</protein>
<dbReference type="Pfam" id="PF10323">
    <property type="entry name" value="7TM_GPCR_Srv"/>
    <property type="match status" value="1"/>
</dbReference>
<dbReference type="AlphaFoldDB" id="A0A9P1J1C7"/>
<feature type="transmembrane region" description="Helical" evidence="1">
    <location>
        <begin position="20"/>
        <end position="41"/>
    </location>
</feature>
<keyword evidence="3" id="KW-1185">Reference proteome</keyword>
<dbReference type="PANTHER" id="PTHR31748">
    <property type="entry name" value="SERPENTINE RECEPTOR, CLASS V"/>
    <property type="match status" value="1"/>
</dbReference>
<evidence type="ECO:0000313" key="2">
    <source>
        <dbReference type="EMBL" id="CAI5454771.1"/>
    </source>
</evidence>
<evidence type="ECO:0000313" key="3">
    <source>
        <dbReference type="Proteomes" id="UP001152747"/>
    </source>
</evidence>
<dbReference type="OrthoDB" id="5798218at2759"/>
<dbReference type="Gene3D" id="1.20.1070.10">
    <property type="entry name" value="Rhodopsin 7-helix transmembrane proteins"/>
    <property type="match status" value="1"/>
</dbReference>
<organism evidence="2 3">
    <name type="scientific">Caenorhabditis angaria</name>
    <dbReference type="NCBI Taxonomy" id="860376"/>
    <lineage>
        <taxon>Eukaryota</taxon>
        <taxon>Metazoa</taxon>
        <taxon>Ecdysozoa</taxon>
        <taxon>Nematoda</taxon>
        <taxon>Chromadorea</taxon>
        <taxon>Rhabditida</taxon>
        <taxon>Rhabditina</taxon>
        <taxon>Rhabditomorpha</taxon>
        <taxon>Rhabditoidea</taxon>
        <taxon>Rhabditidae</taxon>
        <taxon>Peloderinae</taxon>
        <taxon>Caenorhabditis</taxon>
    </lineage>
</organism>
<comment type="caution">
    <text evidence="2">The sequence shown here is derived from an EMBL/GenBank/DDBJ whole genome shotgun (WGS) entry which is preliminary data.</text>
</comment>
<dbReference type="EMBL" id="CANHGI010000006">
    <property type="protein sequence ID" value="CAI5454771.1"/>
    <property type="molecule type" value="Genomic_DNA"/>
</dbReference>